<comment type="caution">
    <text evidence="4">The sequence shown here is derived from an EMBL/GenBank/DDBJ whole genome shotgun (WGS) entry which is preliminary data.</text>
</comment>
<evidence type="ECO:0000256" key="2">
    <source>
        <dbReference type="ARBA" id="ARBA00023043"/>
    </source>
</evidence>
<gene>
    <name evidence="4" type="ORF">H9808_06615</name>
</gene>
<dbReference type="Gene3D" id="1.25.40.20">
    <property type="entry name" value="Ankyrin repeat-containing domain"/>
    <property type="match status" value="1"/>
</dbReference>
<proteinExistence type="predicted"/>
<protein>
    <submittedName>
        <fullName evidence="4">Ankyrin repeat domain-containing protein</fullName>
    </submittedName>
</protein>
<dbReference type="Proteomes" id="UP000824106">
    <property type="component" value="Unassembled WGS sequence"/>
</dbReference>
<dbReference type="PROSITE" id="PS50088">
    <property type="entry name" value="ANK_REPEAT"/>
    <property type="match status" value="1"/>
</dbReference>
<dbReference type="AlphaFoldDB" id="A0A9D2JXY8"/>
<dbReference type="SUPFAM" id="SSF48403">
    <property type="entry name" value="Ankyrin repeat"/>
    <property type="match status" value="1"/>
</dbReference>
<reference evidence="4" key="2">
    <citation type="submission" date="2021-04" db="EMBL/GenBank/DDBJ databases">
        <authorList>
            <person name="Gilroy R."/>
        </authorList>
    </citation>
    <scope>NUCLEOTIDE SEQUENCE</scope>
    <source>
        <strain evidence="4">CHK169-4300</strain>
    </source>
</reference>
<organism evidence="4 5">
    <name type="scientific">Candidatus Atopostipes pullistercoris</name>
    <dbReference type="NCBI Taxonomy" id="2838467"/>
    <lineage>
        <taxon>Bacteria</taxon>
        <taxon>Bacillati</taxon>
        <taxon>Bacillota</taxon>
        <taxon>Bacilli</taxon>
        <taxon>Lactobacillales</taxon>
        <taxon>Carnobacteriaceae</taxon>
        <taxon>Atopostipes</taxon>
    </lineage>
</organism>
<sequence length="241" mass="26964">MRLSFKSSLSQLLIEYIKKGKVSALHDLFINKPALAHCRIVDSKSHERTLLHIVTDWPGHYPHHVEVIHLLASFQVDINAPFVGPHKETALHWAASNNDVLAIEALLKNGANIEARGGVFYNGTALTNARIFGQWKAAKKLIDYHAKTTIHDEAALGLTDKLTERLATEPITQDECNIAFWNACHGGQLDSAIHLKDAGANIHWIPSWEHQSSYDLALKSGNKLLVDWLRNHHVQSATKFK</sequence>
<keyword evidence="1" id="KW-0677">Repeat</keyword>
<evidence type="ECO:0000313" key="4">
    <source>
        <dbReference type="EMBL" id="HIZ71421.1"/>
    </source>
</evidence>
<dbReference type="Pfam" id="PF12796">
    <property type="entry name" value="Ank_2"/>
    <property type="match status" value="1"/>
</dbReference>
<dbReference type="SMART" id="SM00248">
    <property type="entry name" value="ANK"/>
    <property type="match status" value="3"/>
</dbReference>
<dbReference type="PANTHER" id="PTHR24201:SF2">
    <property type="entry name" value="ANKYRIN REPEAT DOMAIN-CONTAINING PROTEIN 42"/>
    <property type="match status" value="1"/>
</dbReference>
<feature type="repeat" description="ANK" evidence="3">
    <location>
        <begin position="86"/>
        <end position="118"/>
    </location>
</feature>
<dbReference type="InterPro" id="IPR002110">
    <property type="entry name" value="Ankyrin_rpt"/>
</dbReference>
<dbReference type="InterPro" id="IPR036770">
    <property type="entry name" value="Ankyrin_rpt-contain_sf"/>
</dbReference>
<keyword evidence="2 3" id="KW-0040">ANK repeat</keyword>
<dbReference type="EMBL" id="DXAZ01000104">
    <property type="protein sequence ID" value="HIZ71421.1"/>
    <property type="molecule type" value="Genomic_DNA"/>
</dbReference>
<reference evidence="4" key="1">
    <citation type="journal article" date="2021" name="PeerJ">
        <title>Extensive microbial diversity within the chicken gut microbiome revealed by metagenomics and culture.</title>
        <authorList>
            <person name="Gilroy R."/>
            <person name="Ravi A."/>
            <person name="Getino M."/>
            <person name="Pursley I."/>
            <person name="Horton D.L."/>
            <person name="Alikhan N.F."/>
            <person name="Baker D."/>
            <person name="Gharbi K."/>
            <person name="Hall N."/>
            <person name="Watson M."/>
            <person name="Adriaenssens E.M."/>
            <person name="Foster-Nyarko E."/>
            <person name="Jarju S."/>
            <person name="Secka A."/>
            <person name="Antonio M."/>
            <person name="Oren A."/>
            <person name="Chaudhuri R.R."/>
            <person name="La Ragione R."/>
            <person name="Hildebrand F."/>
            <person name="Pallen M.J."/>
        </authorList>
    </citation>
    <scope>NUCLEOTIDE SEQUENCE</scope>
    <source>
        <strain evidence="4">CHK169-4300</strain>
    </source>
</reference>
<evidence type="ECO:0000256" key="1">
    <source>
        <dbReference type="ARBA" id="ARBA00022737"/>
    </source>
</evidence>
<evidence type="ECO:0000313" key="5">
    <source>
        <dbReference type="Proteomes" id="UP000824106"/>
    </source>
</evidence>
<accession>A0A9D2JXY8</accession>
<dbReference type="InterPro" id="IPR050776">
    <property type="entry name" value="Ank_Repeat/CDKN_Inhibitor"/>
</dbReference>
<dbReference type="PROSITE" id="PS50297">
    <property type="entry name" value="ANK_REP_REGION"/>
    <property type="match status" value="1"/>
</dbReference>
<name>A0A9D2JXY8_9LACT</name>
<dbReference type="PANTHER" id="PTHR24201">
    <property type="entry name" value="ANK_REP_REGION DOMAIN-CONTAINING PROTEIN"/>
    <property type="match status" value="1"/>
</dbReference>
<evidence type="ECO:0000256" key="3">
    <source>
        <dbReference type="PROSITE-ProRule" id="PRU00023"/>
    </source>
</evidence>